<protein>
    <submittedName>
        <fullName evidence="2">Uncharacterized protein</fullName>
    </submittedName>
</protein>
<feature type="region of interest" description="Disordered" evidence="1">
    <location>
        <begin position="111"/>
        <end position="139"/>
    </location>
</feature>
<reference evidence="2 3" key="1">
    <citation type="submission" date="2014-06" db="EMBL/GenBank/DDBJ databases">
        <authorList>
            <person name="Swart Estienne"/>
        </authorList>
    </citation>
    <scope>NUCLEOTIDE SEQUENCE [LARGE SCALE GENOMIC DNA]</scope>
    <source>
        <strain evidence="2 3">130c</strain>
    </source>
</reference>
<feature type="region of interest" description="Disordered" evidence="1">
    <location>
        <begin position="191"/>
        <end position="242"/>
    </location>
</feature>
<dbReference type="AlphaFoldDB" id="A0A078ADL4"/>
<feature type="compositionally biased region" description="Polar residues" evidence="1">
    <location>
        <begin position="119"/>
        <end position="137"/>
    </location>
</feature>
<evidence type="ECO:0000256" key="1">
    <source>
        <dbReference type="SAM" id="MobiDB-lite"/>
    </source>
</evidence>
<feature type="compositionally biased region" description="Low complexity" evidence="1">
    <location>
        <begin position="289"/>
        <end position="300"/>
    </location>
</feature>
<feature type="region of interest" description="Disordered" evidence="1">
    <location>
        <begin position="451"/>
        <end position="515"/>
    </location>
</feature>
<evidence type="ECO:0000313" key="3">
    <source>
        <dbReference type="Proteomes" id="UP000039865"/>
    </source>
</evidence>
<proteinExistence type="predicted"/>
<feature type="region of interest" description="Disordered" evidence="1">
    <location>
        <begin position="382"/>
        <end position="424"/>
    </location>
</feature>
<gene>
    <name evidence="2" type="primary">Contig3047.g3256</name>
    <name evidence="2" type="ORF">STYLEM_7958</name>
</gene>
<dbReference type="InParanoid" id="A0A078ADL4"/>
<feature type="compositionally biased region" description="Polar residues" evidence="1">
    <location>
        <begin position="199"/>
        <end position="210"/>
    </location>
</feature>
<keyword evidence="3" id="KW-1185">Reference proteome</keyword>
<accession>A0A078ADL4</accession>
<feature type="region of interest" description="Disordered" evidence="1">
    <location>
        <begin position="287"/>
        <end position="306"/>
    </location>
</feature>
<feature type="compositionally biased region" description="Basic and acidic residues" evidence="1">
    <location>
        <begin position="402"/>
        <end position="413"/>
    </location>
</feature>
<name>A0A078ADL4_STYLE</name>
<dbReference type="EMBL" id="CCKQ01007582">
    <property type="protein sequence ID" value="CDW78973.1"/>
    <property type="molecule type" value="Genomic_DNA"/>
</dbReference>
<evidence type="ECO:0000313" key="2">
    <source>
        <dbReference type="EMBL" id="CDW78973.1"/>
    </source>
</evidence>
<organism evidence="2 3">
    <name type="scientific">Stylonychia lemnae</name>
    <name type="common">Ciliate</name>
    <dbReference type="NCBI Taxonomy" id="5949"/>
    <lineage>
        <taxon>Eukaryota</taxon>
        <taxon>Sar</taxon>
        <taxon>Alveolata</taxon>
        <taxon>Ciliophora</taxon>
        <taxon>Intramacronucleata</taxon>
        <taxon>Spirotrichea</taxon>
        <taxon>Stichotrichia</taxon>
        <taxon>Sporadotrichida</taxon>
        <taxon>Oxytrichidae</taxon>
        <taxon>Stylonychinae</taxon>
        <taxon>Stylonychia</taxon>
    </lineage>
</organism>
<feature type="compositionally biased region" description="Polar residues" evidence="1">
    <location>
        <begin position="414"/>
        <end position="424"/>
    </location>
</feature>
<sequence>METTREEQLDHSQNTILSGVYNVQNNNKFKGLYLQPVQTTRNLQKFINQTHGSHLRNYSSNSIMNSNRQQQRSFIPSSVNLNFINQSLYQQLKENRKELLRNQRQLLSLQKSTKRALTSHKSIGLNSNGTYGTNPENSLKIRTRNEYSIDRSQELSEHHHYFKKTEPARQSYQSVDSQALLLQTDLNISHTQDQKSEDLSQIENQESAQDNSRRRDPNSLKNRNRGSMRNVNKIENNLKPEQNNTFQDSLNVLQDQQEQFRLHIRATSRINKPLIKPQYQLQISRDQTKNNTKQNQTHNQDGQFSNTMKIQSNSKINVNQSYDQALQIVESKEQLNVKGSIANTNSIKNRNADIGFPSTMRVKNDQARTNLRLVQIEEDESGPAIQDKNIKTSPRITKFGVRKNETSRFERQHSNVSGTDKSDNISSEQRFMKLMKFDIDFEFDKINKMMIKQKQQSQHQVTSQNSHYQQSNNDSNRNRQQTQASRRVRFEIQSSPQQKSSYKEQDNQIMSQPDT</sequence>
<feature type="compositionally biased region" description="Low complexity" evidence="1">
    <location>
        <begin position="451"/>
        <end position="481"/>
    </location>
</feature>
<feature type="compositionally biased region" description="Polar residues" evidence="1">
    <location>
        <begin position="219"/>
        <end position="242"/>
    </location>
</feature>
<dbReference type="Proteomes" id="UP000039865">
    <property type="component" value="Unassembled WGS sequence"/>
</dbReference>